<dbReference type="GO" id="GO:0009007">
    <property type="term" value="F:site-specific DNA-methyltransferase (adenine-specific) activity"/>
    <property type="evidence" value="ECO:0007669"/>
    <property type="project" value="UniProtKB-EC"/>
</dbReference>
<dbReference type="Proteomes" id="UP000650628">
    <property type="component" value="Unassembled WGS sequence"/>
</dbReference>
<dbReference type="EMBL" id="BOOO01000034">
    <property type="protein sequence ID" value="GII32329.1"/>
    <property type="molecule type" value="Genomic_DNA"/>
</dbReference>
<keyword evidence="7" id="KW-1185">Reference proteome</keyword>
<comment type="catalytic activity">
    <reaction evidence="4">
        <text>a 2'-deoxyadenosine in DNA + S-adenosyl-L-methionine = an N(6)-methyl-2'-deoxyadenosine in DNA + S-adenosyl-L-homocysteine + H(+)</text>
        <dbReference type="Rhea" id="RHEA:15197"/>
        <dbReference type="Rhea" id="RHEA-COMP:12418"/>
        <dbReference type="Rhea" id="RHEA-COMP:12419"/>
        <dbReference type="ChEBI" id="CHEBI:15378"/>
        <dbReference type="ChEBI" id="CHEBI:57856"/>
        <dbReference type="ChEBI" id="CHEBI:59789"/>
        <dbReference type="ChEBI" id="CHEBI:90615"/>
        <dbReference type="ChEBI" id="CHEBI:90616"/>
        <dbReference type="EC" id="2.1.1.72"/>
    </reaction>
</comment>
<keyword evidence="3" id="KW-0808">Transferase</keyword>
<evidence type="ECO:0000256" key="5">
    <source>
        <dbReference type="SAM" id="MobiDB-lite"/>
    </source>
</evidence>
<dbReference type="InterPro" id="IPR029063">
    <property type="entry name" value="SAM-dependent_MTases_sf"/>
</dbReference>
<gene>
    <name evidence="6" type="ORF">Pmi06nite_57710</name>
</gene>
<evidence type="ECO:0000256" key="3">
    <source>
        <dbReference type="ARBA" id="ARBA00022679"/>
    </source>
</evidence>
<feature type="region of interest" description="Disordered" evidence="5">
    <location>
        <begin position="211"/>
        <end position="265"/>
    </location>
</feature>
<dbReference type="AlphaFoldDB" id="A0A8J3X9V1"/>
<evidence type="ECO:0000313" key="6">
    <source>
        <dbReference type="EMBL" id="GII32329.1"/>
    </source>
</evidence>
<reference evidence="6 7" key="1">
    <citation type="submission" date="2021-01" db="EMBL/GenBank/DDBJ databases">
        <title>Whole genome shotgun sequence of Planotetraspora mira NBRC 15435.</title>
        <authorList>
            <person name="Komaki H."/>
            <person name="Tamura T."/>
        </authorList>
    </citation>
    <scope>NUCLEOTIDE SEQUENCE [LARGE SCALE GENOMIC DNA]</scope>
    <source>
        <strain evidence="6 7">NBRC 15435</strain>
    </source>
</reference>
<protein>
    <recommendedName>
        <fullName evidence="1">site-specific DNA-methyltransferase (adenine-specific)</fullName>
        <ecNumber evidence="1">2.1.1.72</ecNumber>
    </recommendedName>
</protein>
<dbReference type="InterPro" id="IPR050953">
    <property type="entry name" value="N4_N6_ade-DNA_methylase"/>
</dbReference>
<evidence type="ECO:0000256" key="4">
    <source>
        <dbReference type="ARBA" id="ARBA00047942"/>
    </source>
</evidence>
<comment type="caution">
    <text evidence="6">The sequence shown here is derived from an EMBL/GenBank/DDBJ whole genome shotgun (WGS) entry which is preliminary data.</text>
</comment>
<keyword evidence="2" id="KW-0489">Methyltransferase</keyword>
<evidence type="ECO:0000313" key="7">
    <source>
        <dbReference type="Proteomes" id="UP000650628"/>
    </source>
</evidence>
<evidence type="ECO:0000256" key="2">
    <source>
        <dbReference type="ARBA" id="ARBA00022603"/>
    </source>
</evidence>
<organism evidence="6 7">
    <name type="scientific">Planotetraspora mira</name>
    <dbReference type="NCBI Taxonomy" id="58121"/>
    <lineage>
        <taxon>Bacteria</taxon>
        <taxon>Bacillati</taxon>
        <taxon>Actinomycetota</taxon>
        <taxon>Actinomycetes</taxon>
        <taxon>Streptosporangiales</taxon>
        <taxon>Streptosporangiaceae</taxon>
        <taxon>Planotetraspora</taxon>
    </lineage>
</organism>
<dbReference type="EC" id="2.1.1.72" evidence="1"/>
<accession>A0A8J3X9V1</accession>
<dbReference type="GO" id="GO:0032259">
    <property type="term" value="P:methylation"/>
    <property type="evidence" value="ECO:0007669"/>
    <property type="project" value="UniProtKB-KW"/>
</dbReference>
<dbReference type="PANTHER" id="PTHR33841:SF1">
    <property type="entry name" value="DNA METHYLTRANSFERASE A"/>
    <property type="match status" value="1"/>
</dbReference>
<evidence type="ECO:0000256" key="1">
    <source>
        <dbReference type="ARBA" id="ARBA00011900"/>
    </source>
</evidence>
<sequence length="265" mass="29456">MPAVHRLTEAYGDARAREGELLDYKLDDAQRAACRRLIAERCIYDVDLNPMAVELAKVSLWLATAAAGKPLSFLDSHLRCGNAVIGASIDTWEVPPPRAQGERTKTTDHVIDEQHPCSTCPSLTCDELWLINPSDDRLQIRAKEQRFARLLAGDDFTRLQALVDWWIAPFFENRLIFDRSDLVSRTGKRTSPLRGIGQRWAVFRNVLNRGHDLPTSTEPRRRRSGNTSARSTGRSSFPRSSSTPTAEGGPTRASTPCSATPCGRA</sequence>
<feature type="compositionally biased region" description="Low complexity" evidence="5">
    <location>
        <begin position="230"/>
        <end position="245"/>
    </location>
</feature>
<dbReference type="PANTHER" id="PTHR33841">
    <property type="entry name" value="DNA METHYLTRANSFERASE YEEA-RELATED"/>
    <property type="match status" value="1"/>
</dbReference>
<proteinExistence type="predicted"/>
<name>A0A8J3X9V1_9ACTN</name>
<dbReference type="Gene3D" id="3.40.50.150">
    <property type="entry name" value="Vaccinia Virus protein VP39"/>
    <property type="match status" value="1"/>
</dbReference>
<dbReference type="SUPFAM" id="SSF53335">
    <property type="entry name" value="S-adenosyl-L-methionine-dependent methyltransferases"/>
    <property type="match status" value="1"/>
</dbReference>